<name>C4FCG6_9ACTN</name>
<evidence type="ECO:0000313" key="3">
    <source>
        <dbReference type="Proteomes" id="UP000003295"/>
    </source>
</evidence>
<evidence type="ECO:0000256" key="1">
    <source>
        <dbReference type="SAM" id="Coils"/>
    </source>
</evidence>
<reference evidence="2 3" key="1">
    <citation type="submission" date="2009-04" db="EMBL/GenBank/DDBJ databases">
        <authorList>
            <person name="Weinstock G."/>
            <person name="Sodergren E."/>
            <person name="Clifton S."/>
            <person name="Fulton L."/>
            <person name="Fulton B."/>
            <person name="Courtney L."/>
            <person name="Fronick C."/>
            <person name="Harrison M."/>
            <person name="Strong C."/>
            <person name="Farmer C."/>
            <person name="Delahaunty K."/>
            <person name="Markovic C."/>
            <person name="Hall O."/>
            <person name="Minx P."/>
            <person name="Tomlinson C."/>
            <person name="Mitreva M."/>
            <person name="Nelson J."/>
            <person name="Hou S."/>
            <person name="Wollam A."/>
            <person name="Pepin K.H."/>
            <person name="Johnson M."/>
            <person name="Bhonagiri V."/>
            <person name="Nash W.E."/>
            <person name="Warren W."/>
            <person name="Chinwalla A."/>
            <person name="Mardis E.R."/>
            <person name="Wilson R.K."/>
        </authorList>
    </citation>
    <scope>NUCLEOTIDE SEQUENCE [LARGE SCALE GENOMIC DNA]</scope>
    <source>
        <strain evidence="2 3">DSM 13280</strain>
    </source>
</reference>
<keyword evidence="1" id="KW-0175">Coiled coil</keyword>
<gene>
    <name evidence="2" type="ORF">COLINT_03787</name>
</gene>
<comment type="caution">
    <text evidence="2">The sequence shown here is derived from an EMBL/GenBank/DDBJ whole genome shotgun (WGS) entry which is preliminary data.</text>
</comment>
<protein>
    <submittedName>
        <fullName evidence="2">Uncharacterized protein</fullName>
    </submittedName>
</protein>
<dbReference type="AlphaFoldDB" id="C4FCG6"/>
<dbReference type="Proteomes" id="UP000003295">
    <property type="component" value="Unassembled WGS sequence"/>
</dbReference>
<dbReference type="Gene3D" id="1.20.5.340">
    <property type="match status" value="1"/>
</dbReference>
<dbReference type="RefSeq" id="WP_006723984.1">
    <property type="nucleotide sequence ID" value="NZ_GG692712.1"/>
</dbReference>
<accession>C4FCG6</accession>
<dbReference type="HOGENOM" id="CLU_2034068_0_0_11"/>
<organism evidence="2 3">
    <name type="scientific">Collinsella intestinalis DSM 13280</name>
    <dbReference type="NCBI Taxonomy" id="521003"/>
    <lineage>
        <taxon>Bacteria</taxon>
        <taxon>Bacillati</taxon>
        <taxon>Actinomycetota</taxon>
        <taxon>Coriobacteriia</taxon>
        <taxon>Coriobacteriales</taxon>
        <taxon>Coriobacteriaceae</taxon>
        <taxon>Collinsella</taxon>
    </lineage>
</organism>
<dbReference type="EMBL" id="ABXH02000055">
    <property type="protein sequence ID" value="EEP43490.1"/>
    <property type="molecule type" value="Genomic_DNA"/>
</dbReference>
<evidence type="ECO:0000313" key="2">
    <source>
        <dbReference type="EMBL" id="EEP43490.1"/>
    </source>
</evidence>
<proteinExistence type="predicted"/>
<sequence>MGLWDGHVSKSGRTFEVDGFAASAVADSLKTAHKAAESPTAVVDGRIAVDVLNTAIEGLKTALSASQEQSAALARELDAKNSQIASLQEQVASQQRTIDRLSSRSWLDRVFGRGLPPASTE</sequence>
<feature type="coiled-coil region" evidence="1">
    <location>
        <begin position="70"/>
        <end position="104"/>
    </location>
</feature>